<dbReference type="AlphaFoldDB" id="I1C1X7"/>
<evidence type="ECO:0000256" key="2">
    <source>
        <dbReference type="ARBA" id="ARBA00023242"/>
    </source>
</evidence>
<dbReference type="InParanoid" id="I1C1X7"/>
<evidence type="ECO:0000256" key="3">
    <source>
        <dbReference type="SAM" id="Coils"/>
    </source>
</evidence>
<dbReference type="VEuPathDB" id="FungiDB:RO3G_07162"/>
<dbReference type="GO" id="GO:0006355">
    <property type="term" value="P:regulation of DNA-templated transcription"/>
    <property type="evidence" value="ECO:0007669"/>
    <property type="project" value="InterPro"/>
</dbReference>
<organism evidence="6 7">
    <name type="scientific">Rhizopus delemar (strain RA 99-880 / ATCC MYA-4621 / FGSC 9543 / NRRL 43880)</name>
    <name type="common">Mucormycosis agent</name>
    <name type="synonym">Rhizopus arrhizus var. delemar</name>
    <dbReference type="NCBI Taxonomy" id="246409"/>
    <lineage>
        <taxon>Eukaryota</taxon>
        <taxon>Fungi</taxon>
        <taxon>Fungi incertae sedis</taxon>
        <taxon>Mucoromycota</taxon>
        <taxon>Mucoromycotina</taxon>
        <taxon>Mucoromycetes</taxon>
        <taxon>Mucorales</taxon>
        <taxon>Mucorineae</taxon>
        <taxon>Rhizopodaceae</taxon>
        <taxon>Rhizopus</taxon>
    </lineage>
</organism>
<name>I1C1X7_RHIO9</name>
<evidence type="ECO:0000313" key="6">
    <source>
        <dbReference type="EMBL" id="EIE82457.1"/>
    </source>
</evidence>
<dbReference type="PANTHER" id="PTHR14296">
    <property type="entry name" value="REMODELING AND SPACING FACTOR 1"/>
    <property type="match status" value="1"/>
</dbReference>
<keyword evidence="3" id="KW-0175">Coiled coil</keyword>
<reference evidence="6 7" key="1">
    <citation type="journal article" date="2009" name="PLoS Genet.">
        <title>Genomic analysis of the basal lineage fungus Rhizopus oryzae reveals a whole-genome duplication.</title>
        <authorList>
            <person name="Ma L.-J."/>
            <person name="Ibrahim A.S."/>
            <person name="Skory C."/>
            <person name="Grabherr M.G."/>
            <person name="Burger G."/>
            <person name="Butler M."/>
            <person name="Elias M."/>
            <person name="Idnurm A."/>
            <person name="Lang B.F."/>
            <person name="Sone T."/>
            <person name="Abe A."/>
            <person name="Calvo S.E."/>
            <person name="Corrochano L.M."/>
            <person name="Engels R."/>
            <person name="Fu J."/>
            <person name="Hansberg W."/>
            <person name="Kim J.-M."/>
            <person name="Kodira C.D."/>
            <person name="Koehrsen M.J."/>
            <person name="Liu B."/>
            <person name="Miranda-Saavedra D."/>
            <person name="O'Leary S."/>
            <person name="Ortiz-Castellanos L."/>
            <person name="Poulter R."/>
            <person name="Rodriguez-Romero J."/>
            <person name="Ruiz-Herrera J."/>
            <person name="Shen Y.-Q."/>
            <person name="Zeng Q."/>
            <person name="Galagan J."/>
            <person name="Birren B.W."/>
            <person name="Cuomo C.A."/>
            <person name="Wickes B.L."/>
        </authorList>
    </citation>
    <scope>NUCLEOTIDE SEQUENCE [LARGE SCALE GENOMIC DNA]</scope>
    <source>
        <strain evidence="7">RA 99-880 / ATCC MYA-4621 / FGSC 9543 / NRRL 43880</strain>
    </source>
</reference>
<protein>
    <recommendedName>
        <fullName evidence="5">DDT domain-containing protein</fullName>
    </recommendedName>
</protein>
<comment type="subcellular location">
    <subcellularLocation>
        <location evidence="1">Nucleus</location>
    </subcellularLocation>
</comment>
<dbReference type="InterPro" id="IPR018501">
    <property type="entry name" value="DDT_dom"/>
</dbReference>
<feature type="region of interest" description="Disordered" evidence="4">
    <location>
        <begin position="1"/>
        <end position="21"/>
    </location>
</feature>
<dbReference type="STRING" id="246409.I1C1X7"/>
<dbReference type="EMBL" id="CH476736">
    <property type="protein sequence ID" value="EIE82457.1"/>
    <property type="molecule type" value="Genomic_DNA"/>
</dbReference>
<dbReference type="GO" id="GO:0031213">
    <property type="term" value="C:RSF complex"/>
    <property type="evidence" value="ECO:0007669"/>
    <property type="project" value="InterPro"/>
</dbReference>
<gene>
    <name evidence="6" type="ORF">RO3G_07162</name>
</gene>
<feature type="coiled-coil region" evidence="3">
    <location>
        <begin position="245"/>
        <end position="373"/>
    </location>
</feature>
<evidence type="ECO:0000256" key="4">
    <source>
        <dbReference type="SAM" id="MobiDB-lite"/>
    </source>
</evidence>
<dbReference type="Proteomes" id="UP000009138">
    <property type="component" value="Unassembled WGS sequence"/>
</dbReference>
<evidence type="ECO:0000259" key="5">
    <source>
        <dbReference type="Pfam" id="PF02791"/>
    </source>
</evidence>
<evidence type="ECO:0000256" key="1">
    <source>
        <dbReference type="ARBA" id="ARBA00004123"/>
    </source>
</evidence>
<dbReference type="InterPro" id="IPR028938">
    <property type="entry name" value="Rsf1-like"/>
</dbReference>
<keyword evidence="7" id="KW-1185">Reference proteome</keyword>
<feature type="domain" description="DDT" evidence="5">
    <location>
        <begin position="47"/>
        <end position="93"/>
    </location>
</feature>
<proteinExistence type="predicted"/>
<sequence>MPARKVGTALQKANEENKKTSRTVTKPIISVTEKSSPDKILQSSWLFLTTFQFFSIFQNYFELPTLDIEELEQALIQPDTSALLETVIVRILAPLLSRRSVNRENYEKRLQDLFPDVAPFHTLSVVDKIKLLKRIEEANLETEDFLSWKNEVNVDELRLSPLGKDNEGWSYWYFGGNRLYRETPIPSGKKGMQTLKNNQFTFELVCSSLEEWEKIMNRFQPSKKIAPRELSEKIIEIAEKIIGRIKAKEIAKVKQEAKLKRAKELELIPKKRSRRLEVKFEEEAKRQKIEEIANQQAILEEIERRKQEQEIKKLKEEEKQKLKTEDARLRIQVSDYVKKKLSEASEEEERVELKQLKNQLHKDASEIDKITKMKGWLRLLREEILVDLVDQKDGHILFDGDDKGNL</sequence>
<evidence type="ECO:0000313" key="7">
    <source>
        <dbReference type="Proteomes" id="UP000009138"/>
    </source>
</evidence>
<accession>I1C1X7</accession>
<dbReference type="GeneID" id="93614133"/>
<dbReference type="eggNOG" id="KOG1472">
    <property type="taxonomic scope" value="Eukaryota"/>
</dbReference>
<dbReference type="OrthoDB" id="303107at2759"/>
<keyword evidence="2" id="KW-0539">Nucleus</keyword>
<dbReference type="OMA" id="CATENDW"/>
<dbReference type="RefSeq" id="XP_067517853.1">
    <property type="nucleotide sequence ID" value="XM_067661752.1"/>
</dbReference>
<dbReference type="PANTHER" id="PTHR14296:SF3">
    <property type="entry name" value="DIKAR, ISOFORM F"/>
    <property type="match status" value="1"/>
</dbReference>
<dbReference type="Pfam" id="PF02791">
    <property type="entry name" value="DDT"/>
    <property type="match status" value="1"/>
</dbReference>